<dbReference type="RefSeq" id="WP_085503053.1">
    <property type="nucleotide sequence ID" value="NZ_BSFH01000032.1"/>
</dbReference>
<accession>A0AAD3RTY2</accession>
<evidence type="ECO:0000259" key="11">
    <source>
        <dbReference type="PROSITE" id="PS51755"/>
    </source>
</evidence>
<dbReference type="InterPro" id="IPR036388">
    <property type="entry name" value="WH-like_DNA-bd_sf"/>
</dbReference>
<dbReference type="Gene3D" id="1.10.10.10">
    <property type="entry name" value="Winged helix-like DNA-binding domain superfamily/Winged helix DNA-binding domain"/>
    <property type="match status" value="1"/>
</dbReference>
<dbReference type="FunFam" id="3.40.50.2300:FF:000021">
    <property type="entry name" value="Two-component system response regulator KdpE"/>
    <property type="match status" value="1"/>
</dbReference>
<comment type="subcellular location">
    <subcellularLocation>
        <location evidence="1">Cytoplasm</location>
    </subcellularLocation>
</comment>
<comment type="caution">
    <text evidence="12">The sequence shown here is derived from an EMBL/GenBank/DDBJ whole genome shotgun (WGS) entry which is preliminary data.</text>
</comment>
<dbReference type="SMART" id="SM00448">
    <property type="entry name" value="REC"/>
    <property type="match status" value="1"/>
</dbReference>
<dbReference type="GO" id="GO:0042802">
    <property type="term" value="F:identical protein binding"/>
    <property type="evidence" value="ECO:0007669"/>
    <property type="project" value="UniProtKB-ARBA"/>
</dbReference>
<evidence type="ECO:0000256" key="2">
    <source>
        <dbReference type="ARBA" id="ARBA00022490"/>
    </source>
</evidence>
<gene>
    <name evidence="12" type="ORF">GCM10017635_24790</name>
</gene>
<evidence type="ECO:0000256" key="3">
    <source>
        <dbReference type="ARBA" id="ARBA00022553"/>
    </source>
</evidence>
<dbReference type="PROSITE" id="PS51755">
    <property type="entry name" value="OMPR_PHOB"/>
    <property type="match status" value="1"/>
</dbReference>
<evidence type="ECO:0000313" key="12">
    <source>
        <dbReference type="EMBL" id="GLK65008.1"/>
    </source>
</evidence>
<dbReference type="GO" id="GO:0032993">
    <property type="term" value="C:protein-DNA complex"/>
    <property type="evidence" value="ECO:0007669"/>
    <property type="project" value="TreeGrafter"/>
</dbReference>
<evidence type="ECO:0000256" key="4">
    <source>
        <dbReference type="ARBA" id="ARBA00023012"/>
    </source>
</evidence>
<evidence type="ECO:0000256" key="5">
    <source>
        <dbReference type="ARBA" id="ARBA00023015"/>
    </source>
</evidence>
<dbReference type="PANTHER" id="PTHR48111">
    <property type="entry name" value="REGULATOR OF RPOS"/>
    <property type="match status" value="1"/>
</dbReference>
<dbReference type="Pfam" id="PF00486">
    <property type="entry name" value="Trans_reg_C"/>
    <property type="match status" value="1"/>
</dbReference>
<evidence type="ECO:0000256" key="1">
    <source>
        <dbReference type="ARBA" id="ARBA00004496"/>
    </source>
</evidence>
<dbReference type="InterPro" id="IPR039420">
    <property type="entry name" value="WalR-like"/>
</dbReference>
<dbReference type="Gene3D" id="3.40.50.2300">
    <property type="match status" value="1"/>
</dbReference>
<reference evidence="12" key="1">
    <citation type="journal article" date="2014" name="Int. J. Syst. Evol. Microbiol.">
        <title>Complete genome sequence of Corynebacterium casei LMG S-19264T (=DSM 44701T), isolated from a smear-ripened cheese.</title>
        <authorList>
            <consortium name="US DOE Joint Genome Institute (JGI-PGF)"/>
            <person name="Walter F."/>
            <person name="Albersmeier A."/>
            <person name="Kalinowski J."/>
            <person name="Ruckert C."/>
        </authorList>
    </citation>
    <scope>NUCLEOTIDE SEQUENCE</scope>
    <source>
        <strain evidence="12">VKM B-2222</strain>
    </source>
</reference>
<name>A0AAD3RTY2_9RHOB</name>
<dbReference type="InterPro" id="IPR001867">
    <property type="entry name" value="OmpR/PhoB-type_DNA-bd"/>
</dbReference>
<organism evidence="12 13">
    <name type="scientific">Paracoccus kondratievae</name>
    <dbReference type="NCBI Taxonomy" id="135740"/>
    <lineage>
        <taxon>Bacteria</taxon>
        <taxon>Pseudomonadati</taxon>
        <taxon>Pseudomonadota</taxon>
        <taxon>Alphaproteobacteria</taxon>
        <taxon>Rhodobacterales</taxon>
        <taxon>Paracoccaceae</taxon>
        <taxon>Paracoccus</taxon>
    </lineage>
</organism>
<sequence length="232" mass="25894">MRERQLILVVDDEPQIQRFLGHALVAAGYDICLAGSGTEALAQAMAQEPDLMILDLGLPDMNGKEVIERLRLRLDLPVIVLSAHDQEMEKIMALDLGADDFVPKPFGIGELLARMRACLRPRRTARTEVISQDGLLIDLTAHQVSRDGELLRLTPKEFDLLAALAGNAGRVMTHRKLLQLVWGPAHVDDVPYLRVFIGQLRQKLERDPARPELILTEPGVGYRWARSERGTA</sequence>
<dbReference type="PANTHER" id="PTHR48111:SF50">
    <property type="entry name" value="KDP OPERON TRANSCRIPTIONAL REGULATORY PROTEIN KDPE"/>
    <property type="match status" value="1"/>
</dbReference>
<dbReference type="GO" id="GO:0000987">
    <property type="term" value="F:cis-regulatory region sequence-specific DNA binding"/>
    <property type="evidence" value="ECO:0007669"/>
    <property type="project" value="UniProtKB-ARBA"/>
</dbReference>
<evidence type="ECO:0000256" key="6">
    <source>
        <dbReference type="ARBA" id="ARBA00023125"/>
    </source>
</evidence>
<dbReference type="GO" id="GO:0045893">
    <property type="term" value="P:positive regulation of DNA-templated transcription"/>
    <property type="evidence" value="ECO:0007669"/>
    <property type="project" value="UniProtKB-ARBA"/>
</dbReference>
<dbReference type="PROSITE" id="PS50110">
    <property type="entry name" value="RESPONSE_REGULATORY"/>
    <property type="match status" value="1"/>
</dbReference>
<dbReference type="Pfam" id="PF00072">
    <property type="entry name" value="Response_reg"/>
    <property type="match status" value="1"/>
</dbReference>
<dbReference type="SUPFAM" id="SSF52172">
    <property type="entry name" value="CheY-like"/>
    <property type="match status" value="1"/>
</dbReference>
<keyword evidence="7" id="KW-0804">Transcription</keyword>
<dbReference type="AlphaFoldDB" id="A0AAD3RTY2"/>
<keyword evidence="13" id="KW-1185">Reference proteome</keyword>
<evidence type="ECO:0000313" key="13">
    <source>
        <dbReference type="Proteomes" id="UP001143349"/>
    </source>
</evidence>
<reference evidence="12" key="2">
    <citation type="submission" date="2023-01" db="EMBL/GenBank/DDBJ databases">
        <authorList>
            <person name="Sun Q."/>
            <person name="Evtushenko L."/>
        </authorList>
    </citation>
    <scope>NUCLEOTIDE SEQUENCE</scope>
    <source>
        <strain evidence="12">VKM B-2222</strain>
    </source>
</reference>
<evidence type="ECO:0000256" key="7">
    <source>
        <dbReference type="ARBA" id="ARBA00023163"/>
    </source>
</evidence>
<dbReference type="SMART" id="SM00862">
    <property type="entry name" value="Trans_reg_C"/>
    <property type="match status" value="1"/>
</dbReference>
<dbReference type="Gene3D" id="6.10.250.690">
    <property type="match status" value="1"/>
</dbReference>
<proteinExistence type="predicted"/>
<keyword evidence="6 9" id="KW-0238">DNA-binding</keyword>
<keyword evidence="3 8" id="KW-0597">Phosphoprotein</keyword>
<feature type="domain" description="OmpR/PhoB-type" evidence="11">
    <location>
        <begin position="127"/>
        <end position="226"/>
    </location>
</feature>
<feature type="domain" description="Response regulatory" evidence="10">
    <location>
        <begin position="6"/>
        <end position="119"/>
    </location>
</feature>
<dbReference type="CDD" id="cd00383">
    <property type="entry name" value="trans_reg_C"/>
    <property type="match status" value="1"/>
</dbReference>
<evidence type="ECO:0000259" key="10">
    <source>
        <dbReference type="PROSITE" id="PS50110"/>
    </source>
</evidence>
<evidence type="ECO:0000256" key="9">
    <source>
        <dbReference type="PROSITE-ProRule" id="PRU01091"/>
    </source>
</evidence>
<dbReference type="GO" id="GO:0000156">
    <property type="term" value="F:phosphorelay response regulator activity"/>
    <property type="evidence" value="ECO:0007669"/>
    <property type="project" value="TreeGrafter"/>
</dbReference>
<dbReference type="GO" id="GO:0005829">
    <property type="term" value="C:cytosol"/>
    <property type="evidence" value="ECO:0007669"/>
    <property type="project" value="TreeGrafter"/>
</dbReference>
<evidence type="ECO:0000256" key="8">
    <source>
        <dbReference type="PROSITE-ProRule" id="PRU00169"/>
    </source>
</evidence>
<dbReference type="InterPro" id="IPR011006">
    <property type="entry name" value="CheY-like_superfamily"/>
</dbReference>
<dbReference type="InterPro" id="IPR001789">
    <property type="entry name" value="Sig_transdc_resp-reg_receiver"/>
</dbReference>
<protein>
    <submittedName>
        <fullName evidence="12">DNA-binding response regulator</fullName>
    </submittedName>
</protein>
<keyword evidence="5" id="KW-0805">Transcription regulation</keyword>
<feature type="DNA-binding region" description="OmpR/PhoB-type" evidence="9">
    <location>
        <begin position="127"/>
        <end position="226"/>
    </location>
</feature>
<dbReference type="EMBL" id="BSFH01000032">
    <property type="protein sequence ID" value="GLK65008.1"/>
    <property type="molecule type" value="Genomic_DNA"/>
</dbReference>
<feature type="modified residue" description="4-aspartylphosphate" evidence="8">
    <location>
        <position position="55"/>
    </location>
</feature>
<dbReference type="Proteomes" id="UP001143349">
    <property type="component" value="Unassembled WGS sequence"/>
</dbReference>
<keyword evidence="4" id="KW-0902">Two-component regulatory system</keyword>
<keyword evidence="2" id="KW-0963">Cytoplasm</keyword>